<feature type="compositionally biased region" description="Low complexity" evidence="1">
    <location>
        <begin position="446"/>
        <end position="461"/>
    </location>
</feature>
<accession>A0ABW0AT42</accession>
<feature type="region of interest" description="Disordered" evidence="1">
    <location>
        <begin position="524"/>
        <end position="574"/>
    </location>
</feature>
<reference evidence="3" key="1">
    <citation type="journal article" date="2019" name="Int. J. Syst. Evol. Microbiol.">
        <title>The Global Catalogue of Microorganisms (GCM) 10K type strain sequencing project: providing services to taxonomists for standard genome sequencing and annotation.</title>
        <authorList>
            <consortium name="The Broad Institute Genomics Platform"/>
            <consortium name="The Broad Institute Genome Sequencing Center for Infectious Disease"/>
            <person name="Wu L."/>
            <person name="Ma J."/>
        </authorList>
    </citation>
    <scope>NUCLEOTIDE SEQUENCE [LARGE SCALE GENOMIC DNA]</scope>
    <source>
        <strain evidence="3">PCU 266</strain>
    </source>
</reference>
<proteinExistence type="predicted"/>
<feature type="compositionally biased region" description="Basic and acidic residues" evidence="1">
    <location>
        <begin position="563"/>
        <end position="574"/>
    </location>
</feature>
<evidence type="ECO:0000313" key="3">
    <source>
        <dbReference type="Proteomes" id="UP001596160"/>
    </source>
</evidence>
<gene>
    <name evidence="2" type="ORF">ACFPRH_28325</name>
</gene>
<keyword evidence="3" id="KW-1185">Reference proteome</keyword>
<feature type="compositionally biased region" description="Pro residues" evidence="1">
    <location>
        <begin position="181"/>
        <end position="191"/>
    </location>
</feature>
<dbReference type="EMBL" id="JBHSKP010000024">
    <property type="protein sequence ID" value="MFC5155634.1"/>
    <property type="molecule type" value="Genomic_DNA"/>
</dbReference>
<organism evidence="2 3">
    <name type="scientific">Streptomyces amakusaensis</name>
    <dbReference type="NCBI Taxonomy" id="67271"/>
    <lineage>
        <taxon>Bacteria</taxon>
        <taxon>Bacillati</taxon>
        <taxon>Actinomycetota</taxon>
        <taxon>Actinomycetes</taxon>
        <taxon>Kitasatosporales</taxon>
        <taxon>Streptomycetaceae</taxon>
        <taxon>Streptomyces</taxon>
    </lineage>
</organism>
<evidence type="ECO:0000313" key="2">
    <source>
        <dbReference type="EMBL" id="MFC5155634.1"/>
    </source>
</evidence>
<dbReference type="Proteomes" id="UP001596160">
    <property type="component" value="Unassembled WGS sequence"/>
</dbReference>
<evidence type="ECO:0000256" key="1">
    <source>
        <dbReference type="SAM" id="MobiDB-lite"/>
    </source>
</evidence>
<feature type="region of interest" description="Disordered" evidence="1">
    <location>
        <begin position="171"/>
        <end position="191"/>
    </location>
</feature>
<dbReference type="RefSeq" id="WP_344483573.1">
    <property type="nucleotide sequence ID" value="NZ_BAAASB010000021.1"/>
</dbReference>
<sequence length="574" mass="60878">MSGALVIPTVEQVMAQVDFPVSPLAESGIVDAGTGTGTVSDAVSGAVSDAVADPTVSGAFPRLSVPDVIPDFSLADAGGEVLDSALDQAQELLLPALIGLGSLSGALLAGRAAMAGAQLLAASAVRAAESQAALRKELLTAAQAAECWREAVFAAARTNARLAALRARIRRAGPPSGSGPGGPPDLPDLPPPLDPVGMRLTEVWRRLAETGTALRRAETAFARATMEAADGAAFESGDSGDGSDSGWHTRLRARRRQALTEYERTGRTGAGKAAGEVSVPPAAEALSEEEVLRLGGELLARLPRDLPSADYRLLEEMITAAAGVVTARPAAARRHLREAGRFAERMTRAAERLRADEEWAAQQLDFLRRTPPDGTVRLPVADGEIAALERVLSQGEPLADTVRTRVAARVGERTELLQRLYTAEVIRAAAREASGDPAAGRPADSGTAGTDGTTTVDWTPPGWGDTHWLRLLVNGGAARVVTMHRERSPGEETDADRDLDWRRCTEAAGQLAALERLTERAGLPLRLTFDPVPERPAPREPAVADEDRRSRDRRTGPRARHHDRPDRPGQEPRR</sequence>
<feature type="region of interest" description="Disordered" evidence="1">
    <location>
        <begin position="432"/>
        <end position="461"/>
    </location>
</feature>
<name>A0ABW0AT42_9ACTN</name>
<protein>
    <submittedName>
        <fullName evidence="2">Uncharacterized protein</fullName>
    </submittedName>
</protein>
<comment type="caution">
    <text evidence="2">The sequence shown here is derived from an EMBL/GenBank/DDBJ whole genome shotgun (WGS) entry which is preliminary data.</text>
</comment>
<feature type="compositionally biased region" description="Basic and acidic residues" evidence="1">
    <location>
        <begin position="545"/>
        <end position="555"/>
    </location>
</feature>